<protein>
    <submittedName>
        <fullName evidence="2">Class I SAM-dependent methyltransferase</fullName>
        <ecNumber evidence="2">2.1.1.-</ecNumber>
    </submittedName>
</protein>
<accession>A0ABW0ZP57</accession>
<dbReference type="GO" id="GO:0032259">
    <property type="term" value="P:methylation"/>
    <property type="evidence" value="ECO:0007669"/>
    <property type="project" value="UniProtKB-KW"/>
</dbReference>
<keyword evidence="2" id="KW-0489">Methyltransferase</keyword>
<dbReference type="GO" id="GO:0008168">
    <property type="term" value="F:methyltransferase activity"/>
    <property type="evidence" value="ECO:0007669"/>
    <property type="project" value="UniProtKB-KW"/>
</dbReference>
<evidence type="ECO:0000313" key="2">
    <source>
        <dbReference type="EMBL" id="MFC5731374.1"/>
    </source>
</evidence>
<dbReference type="Proteomes" id="UP001596072">
    <property type="component" value="Unassembled WGS sequence"/>
</dbReference>
<name>A0ABW0ZP57_9ACTN</name>
<reference evidence="3" key="1">
    <citation type="journal article" date="2019" name="Int. J. Syst. Evol. Microbiol.">
        <title>The Global Catalogue of Microorganisms (GCM) 10K type strain sequencing project: providing services to taxonomists for standard genome sequencing and annotation.</title>
        <authorList>
            <consortium name="The Broad Institute Genomics Platform"/>
            <consortium name="The Broad Institute Genome Sequencing Center for Infectious Disease"/>
            <person name="Wu L."/>
            <person name="Ma J."/>
        </authorList>
    </citation>
    <scope>NUCLEOTIDE SEQUENCE [LARGE SCALE GENOMIC DNA]</scope>
    <source>
        <strain evidence="3">YIM 94188</strain>
    </source>
</reference>
<proteinExistence type="predicted"/>
<dbReference type="InterPro" id="IPR013216">
    <property type="entry name" value="Methyltransf_11"/>
</dbReference>
<gene>
    <name evidence="2" type="ORF">ACFPQB_20855</name>
</gene>
<dbReference type="EC" id="2.1.1.-" evidence="2"/>
<evidence type="ECO:0000259" key="1">
    <source>
        <dbReference type="Pfam" id="PF08241"/>
    </source>
</evidence>
<sequence>MDAARVRAAQRELYEAGEYCAFSATVRPIAEALVNHAAPRPEDVVLDVAAGDGVVSAWVRRAGAEVVAVDISPVQLRRARAQIAGLPVAACDAERLPFADGTFDVVLSNFGAVLAPDCERVACELFRVCRPGGLVALTAWPSDSVIAEMGRVAREAAPDPAGFPDQELGWGDAATARRRFAAHADDVSTSPGSIVWDLAVRGGAGADDFAARYAAERLPGVELGALRAEIAARHTDSAGNLIADYLLVAGRRRHP</sequence>
<comment type="caution">
    <text evidence="2">The sequence shown here is derived from an EMBL/GenBank/DDBJ whole genome shotgun (WGS) entry which is preliminary data.</text>
</comment>
<dbReference type="InterPro" id="IPR029063">
    <property type="entry name" value="SAM-dependent_MTases_sf"/>
</dbReference>
<evidence type="ECO:0000313" key="3">
    <source>
        <dbReference type="Proteomes" id="UP001596072"/>
    </source>
</evidence>
<dbReference type="Gene3D" id="3.40.50.150">
    <property type="entry name" value="Vaccinia Virus protein VP39"/>
    <property type="match status" value="1"/>
</dbReference>
<dbReference type="PANTHER" id="PTHR43591">
    <property type="entry name" value="METHYLTRANSFERASE"/>
    <property type="match status" value="1"/>
</dbReference>
<dbReference type="PANTHER" id="PTHR43591:SF24">
    <property type="entry name" value="2-METHOXY-6-POLYPRENYL-1,4-BENZOQUINOL METHYLASE, MITOCHONDRIAL"/>
    <property type="match status" value="1"/>
</dbReference>
<feature type="domain" description="Methyltransferase type 11" evidence="1">
    <location>
        <begin position="46"/>
        <end position="136"/>
    </location>
</feature>
<dbReference type="EMBL" id="JBHSNS010000015">
    <property type="protein sequence ID" value="MFC5731374.1"/>
    <property type="molecule type" value="Genomic_DNA"/>
</dbReference>
<organism evidence="2 3">
    <name type="scientific">Nocardioides vastitatis</name>
    <dbReference type="NCBI Taxonomy" id="2568655"/>
    <lineage>
        <taxon>Bacteria</taxon>
        <taxon>Bacillati</taxon>
        <taxon>Actinomycetota</taxon>
        <taxon>Actinomycetes</taxon>
        <taxon>Propionibacteriales</taxon>
        <taxon>Nocardioidaceae</taxon>
        <taxon>Nocardioides</taxon>
    </lineage>
</organism>
<dbReference type="Pfam" id="PF08241">
    <property type="entry name" value="Methyltransf_11"/>
    <property type="match status" value="1"/>
</dbReference>
<keyword evidence="2" id="KW-0808">Transferase</keyword>
<dbReference type="RefSeq" id="WP_136436112.1">
    <property type="nucleotide sequence ID" value="NZ_JBHSNS010000015.1"/>
</dbReference>
<dbReference type="CDD" id="cd02440">
    <property type="entry name" value="AdoMet_MTases"/>
    <property type="match status" value="1"/>
</dbReference>
<dbReference type="SUPFAM" id="SSF53335">
    <property type="entry name" value="S-adenosyl-L-methionine-dependent methyltransferases"/>
    <property type="match status" value="1"/>
</dbReference>
<keyword evidence="3" id="KW-1185">Reference proteome</keyword>